<feature type="compositionally biased region" description="Polar residues" evidence="2">
    <location>
        <begin position="897"/>
        <end position="907"/>
    </location>
</feature>
<feature type="region of interest" description="Disordered" evidence="2">
    <location>
        <begin position="869"/>
        <end position="923"/>
    </location>
</feature>
<evidence type="ECO:0000256" key="1">
    <source>
        <dbReference type="SAM" id="Coils"/>
    </source>
</evidence>
<dbReference type="Proteomes" id="UP000051952">
    <property type="component" value="Unassembled WGS sequence"/>
</dbReference>
<feature type="coiled-coil region" evidence="1">
    <location>
        <begin position="346"/>
        <end position="445"/>
    </location>
</feature>
<dbReference type="AlphaFoldDB" id="A0A0S4J3I7"/>
<feature type="compositionally biased region" description="Polar residues" evidence="2">
    <location>
        <begin position="1"/>
        <end position="19"/>
    </location>
</feature>
<dbReference type="EMBL" id="CYKH01000632">
    <property type="protein sequence ID" value="CUG07755.1"/>
    <property type="molecule type" value="Genomic_DNA"/>
</dbReference>
<gene>
    <name evidence="3" type="ORF">BSAL_73890</name>
</gene>
<dbReference type="VEuPathDB" id="TriTrypDB:BSAL_73890"/>
<feature type="compositionally biased region" description="Polar residues" evidence="2">
    <location>
        <begin position="734"/>
        <end position="755"/>
    </location>
</feature>
<keyword evidence="4" id="KW-1185">Reference proteome</keyword>
<accession>A0A0S4J3I7</accession>
<sequence length="923" mass="102326">MFSRNTAHAAHNTRNSNALRNAEEEFGSLKRHLERREAQRRGIIAHVPDGADGDPSSGIQRSHDAVDVGAGKSPSDVAALANVLGATARARPEAIPLFADEDATMDIVKTAHRKHNRAILVHNAQWDAAHSKMISIVETTEAAHRELDDVISTAKEAQNSDPPAIESSTCNSNYMGIREHIRHIAAAGNHIDSSDTSPNDFEFLFSDATLTSREKVMLQRIRDLSAKLKSLTATHASTKEAAAQEKSSFDAQLHDLKEQQREMLEEKQREWDEHREILESDVQHWKDSSASLQGSLDAARQQIEREREAAAAVLATTLSQHKEEVGKWMQTVAAGDREMHRLRESTKEMESRLSGSTQVLEQLQEELRATAASLATVTASRDTLVMDQRRLEAQLEHVSEDVKTLRAAKPEVVDADIQVDTNTIIADLRDSLSSARSELSRLRLNNDHFLKLNTSLEAELRSAVTFKGMYEQSEKVLQRTSQELATVSKQRHRDHKRRLELVCENFSLRALILVLQRPNGFGERMENLQAENRWLMDKLQRRVPLHIQTHAVVAPSSSSIDLRTEETERTGSRVLVQRHADDEHSENERDVVLHVADASTQTWLRETINGALQHVPAMWKSVATMCTEASIQNDLMEVATVRQASMLAQYVSSSETRHMIESSTGKSRAIQMASQRFRRALAADDVIDDEPIAEDDDSDSDGGARSPLYDVAKKTPSTQRHASANGAFKPPRPNSAQSFGGWSVSSSTQAQRSANTTQPPPTQQHPSTRDESVLQDGAREASPQLCVFGVRDAPQKSALTGTPTQYFTMKRSLGLVGAIGKQREMDLHLHNAMERAVVIEEPIQQQQQQHRGVSSLPSTMPIRTIGEPRPTSAFHGAKQQLAEPSSSVRPRSALVARSTSPMSSFMPTQRAALGSWKPKVSSA</sequence>
<proteinExistence type="predicted"/>
<feature type="compositionally biased region" description="Acidic residues" evidence="2">
    <location>
        <begin position="688"/>
        <end position="700"/>
    </location>
</feature>
<evidence type="ECO:0000313" key="3">
    <source>
        <dbReference type="EMBL" id="CUG07755.1"/>
    </source>
</evidence>
<evidence type="ECO:0000313" key="4">
    <source>
        <dbReference type="Proteomes" id="UP000051952"/>
    </source>
</evidence>
<protein>
    <submittedName>
        <fullName evidence="3">Uncharacterized protein</fullName>
    </submittedName>
</protein>
<feature type="region of interest" description="Disordered" evidence="2">
    <location>
        <begin position="44"/>
        <end position="71"/>
    </location>
</feature>
<name>A0A0S4J3I7_BODSA</name>
<keyword evidence="1" id="KW-0175">Coiled coil</keyword>
<feature type="region of interest" description="Disordered" evidence="2">
    <location>
        <begin position="688"/>
        <end position="776"/>
    </location>
</feature>
<reference evidence="4" key="1">
    <citation type="submission" date="2015-09" db="EMBL/GenBank/DDBJ databases">
        <authorList>
            <consortium name="Pathogen Informatics"/>
        </authorList>
    </citation>
    <scope>NUCLEOTIDE SEQUENCE [LARGE SCALE GENOMIC DNA]</scope>
    <source>
        <strain evidence="4">Lake Konstanz</strain>
    </source>
</reference>
<feature type="coiled-coil region" evidence="1">
    <location>
        <begin position="239"/>
        <end position="316"/>
    </location>
</feature>
<organism evidence="3 4">
    <name type="scientific">Bodo saltans</name>
    <name type="common">Flagellated protozoan</name>
    <dbReference type="NCBI Taxonomy" id="75058"/>
    <lineage>
        <taxon>Eukaryota</taxon>
        <taxon>Discoba</taxon>
        <taxon>Euglenozoa</taxon>
        <taxon>Kinetoplastea</taxon>
        <taxon>Metakinetoplastina</taxon>
        <taxon>Eubodonida</taxon>
        <taxon>Bodonidae</taxon>
        <taxon>Bodo</taxon>
    </lineage>
</organism>
<evidence type="ECO:0000256" key="2">
    <source>
        <dbReference type="SAM" id="MobiDB-lite"/>
    </source>
</evidence>
<feature type="region of interest" description="Disordered" evidence="2">
    <location>
        <begin position="1"/>
        <end position="21"/>
    </location>
</feature>